<sequence length="129" mass="14141">MGFLHESANDQAQLAWYTTYICHSCVVRGVRRAARSVQTGVVMRFFVEADVMALLSAFGWAGLEVKDTDLRPGPDAENIVAVDDTDSFRLVQSQAKNNVVDFEPFAGISIWGPNVVEQAAITRLGLHVS</sequence>
<gene>
    <name evidence="1" type="ORF">C8035_v007482</name>
</gene>
<name>A0A4R8Q486_9PEZI</name>
<dbReference type="AlphaFoldDB" id="A0A4R8Q486"/>
<dbReference type="Proteomes" id="UP000295083">
    <property type="component" value="Unassembled WGS sequence"/>
</dbReference>
<dbReference type="EMBL" id="QAPG01000834">
    <property type="protein sequence ID" value="TDZ28553.1"/>
    <property type="molecule type" value="Genomic_DNA"/>
</dbReference>
<reference evidence="1 2" key="1">
    <citation type="submission" date="2018-11" db="EMBL/GenBank/DDBJ databases">
        <title>Genome sequence and assembly of Colletotrichum spinosum.</title>
        <authorList>
            <person name="Gan P."/>
            <person name="Shirasu K."/>
        </authorList>
    </citation>
    <scope>NUCLEOTIDE SEQUENCE [LARGE SCALE GENOMIC DNA]</scope>
    <source>
        <strain evidence="1 2">CBS 515.97</strain>
    </source>
</reference>
<accession>A0A4R8Q486</accession>
<keyword evidence="2" id="KW-1185">Reference proteome</keyword>
<evidence type="ECO:0000313" key="2">
    <source>
        <dbReference type="Proteomes" id="UP000295083"/>
    </source>
</evidence>
<protein>
    <submittedName>
        <fullName evidence="1">Uncharacterized protein</fullName>
    </submittedName>
</protein>
<evidence type="ECO:0000313" key="1">
    <source>
        <dbReference type="EMBL" id="TDZ28553.1"/>
    </source>
</evidence>
<comment type="caution">
    <text evidence="1">The sequence shown here is derived from an EMBL/GenBank/DDBJ whole genome shotgun (WGS) entry which is preliminary data.</text>
</comment>
<proteinExistence type="predicted"/>
<organism evidence="1 2">
    <name type="scientific">Colletotrichum spinosum</name>
    <dbReference type="NCBI Taxonomy" id="1347390"/>
    <lineage>
        <taxon>Eukaryota</taxon>
        <taxon>Fungi</taxon>
        <taxon>Dikarya</taxon>
        <taxon>Ascomycota</taxon>
        <taxon>Pezizomycotina</taxon>
        <taxon>Sordariomycetes</taxon>
        <taxon>Hypocreomycetidae</taxon>
        <taxon>Glomerellales</taxon>
        <taxon>Glomerellaceae</taxon>
        <taxon>Colletotrichum</taxon>
        <taxon>Colletotrichum orbiculare species complex</taxon>
    </lineage>
</organism>